<dbReference type="Gene3D" id="3.10.105.10">
    <property type="entry name" value="Dipeptide-binding Protein, Domain 3"/>
    <property type="match status" value="1"/>
</dbReference>
<evidence type="ECO:0000259" key="5">
    <source>
        <dbReference type="Pfam" id="PF00496"/>
    </source>
</evidence>
<dbReference type="GO" id="GO:1904680">
    <property type="term" value="F:peptide transmembrane transporter activity"/>
    <property type="evidence" value="ECO:0007669"/>
    <property type="project" value="TreeGrafter"/>
</dbReference>
<proteinExistence type="inferred from homology"/>
<protein>
    <submittedName>
        <fullName evidence="6">Peptide/nickel transport system substrate-binding protein</fullName>
    </submittedName>
</protein>
<dbReference type="Pfam" id="PF00496">
    <property type="entry name" value="SBP_bac_5"/>
    <property type="match status" value="1"/>
</dbReference>
<evidence type="ECO:0000256" key="3">
    <source>
        <dbReference type="ARBA" id="ARBA00022448"/>
    </source>
</evidence>
<comment type="subcellular location">
    <subcellularLocation>
        <location evidence="1">Cell envelope</location>
    </subcellularLocation>
</comment>
<dbReference type="InterPro" id="IPR006311">
    <property type="entry name" value="TAT_signal"/>
</dbReference>
<dbReference type="EMBL" id="FNSH01000001">
    <property type="protein sequence ID" value="SEB98148.1"/>
    <property type="molecule type" value="Genomic_DNA"/>
</dbReference>
<dbReference type="InterPro" id="IPR030678">
    <property type="entry name" value="Peptide/Ni-bd"/>
</dbReference>
<dbReference type="InterPro" id="IPR039424">
    <property type="entry name" value="SBP_5"/>
</dbReference>
<sequence>MLGNSFSRRSFLKGSAVAAGAVATTSLAGCAGAGSNSDSKKKIFKFGQANAKLGLDMQKSTSSGSSSIADSIFEAPLRWTEDNELVPCLLKEVPTFESDGVTLKCELKEGVKFHDGTTLTANDVKYSFERMFTPATGAKSAYMYDVIKGAPEMLAGSATELEGLTVDDDTHFTFTLSFPMVSFVSNLGISYAHIFPKDACEKAGDKWGTGTDVVGTGKYKVKSNDDTNEVILEKFEDYHDGTPALDEVHYVYYDDVNTKLKAFKNGDIDMCDLDATQIAQAVKDPELKDLITSYDQLGVQFINLNLKEDMGLTDKRIRQALSLAINRQEMIDTMLSGKGTACSGWLAPATPGYDKDAAAFEYDTDKAQALLKEAGVSNLKLSAKVRSGLSEKLLTAVQAYWQKVGVELSIQAEDNGVWASDWADGNLQITSLGWFPLFADADNHMYTYFYSKNAEKKSSFYKNDEFDKLVSEARVDQDETKRADNYKQADNLLTREDYATIPLYWPQGSFVAKDYVLNAKVGNLIYHAFDIDIDTSKEDYTG</sequence>
<dbReference type="RefSeq" id="WP_002563955.1">
    <property type="nucleotide sequence ID" value="NZ_CALJSN010000008.1"/>
</dbReference>
<dbReference type="GO" id="GO:0042597">
    <property type="term" value="C:periplasmic space"/>
    <property type="evidence" value="ECO:0007669"/>
    <property type="project" value="UniProtKB-ARBA"/>
</dbReference>
<dbReference type="Gene3D" id="3.40.190.10">
    <property type="entry name" value="Periplasmic binding protein-like II"/>
    <property type="match status" value="1"/>
</dbReference>
<dbReference type="GO" id="GO:0030313">
    <property type="term" value="C:cell envelope"/>
    <property type="evidence" value="ECO:0007669"/>
    <property type="project" value="UniProtKB-SubCell"/>
</dbReference>
<dbReference type="PROSITE" id="PS51318">
    <property type="entry name" value="TAT"/>
    <property type="match status" value="1"/>
</dbReference>
<dbReference type="SUPFAM" id="SSF53850">
    <property type="entry name" value="Periplasmic binding protein-like II"/>
    <property type="match status" value="1"/>
</dbReference>
<comment type="caution">
    <text evidence="6">The sequence shown here is derived from an EMBL/GenBank/DDBJ whole genome shotgun (WGS) entry which is preliminary data.</text>
</comment>
<dbReference type="CDD" id="cd00995">
    <property type="entry name" value="PBP2_NikA_DppA_OppA_like"/>
    <property type="match status" value="1"/>
</dbReference>
<dbReference type="GO" id="GO:0043190">
    <property type="term" value="C:ATP-binding cassette (ABC) transporter complex"/>
    <property type="evidence" value="ECO:0007669"/>
    <property type="project" value="InterPro"/>
</dbReference>
<evidence type="ECO:0000256" key="4">
    <source>
        <dbReference type="ARBA" id="ARBA00022729"/>
    </source>
</evidence>
<feature type="domain" description="Solute-binding protein family 5" evidence="5">
    <location>
        <begin position="84"/>
        <end position="454"/>
    </location>
</feature>
<evidence type="ECO:0000256" key="1">
    <source>
        <dbReference type="ARBA" id="ARBA00004196"/>
    </source>
</evidence>
<organism evidence="6 7">
    <name type="scientific">Atopobium minutum</name>
    <dbReference type="NCBI Taxonomy" id="1381"/>
    <lineage>
        <taxon>Bacteria</taxon>
        <taxon>Bacillati</taxon>
        <taxon>Actinomycetota</taxon>
        <taxon>Coriobacteriia</taxon>
        <taxon>Coriobacteriales</taxon>
        <taxon>Atopobiaceae</taxon>
        <taxon>Atopobium</taxon>
    </lineage>
</organism>
<dbReference type="GO" id="GO:0015833">
    <property type="term" value="P:peptide transport"/>
    <property type="evidence" value="ECO:0007669"/>
    <property type="project" value="TreeGrafter"/>
</dbReference>
<dbReference type="PIRSF" id="PIRSF002741">
    <property type="entry name" value="MppA"/>
    <property type="match status" value="1"/>
</dbReference>
<evidence type="ECO:0000313" key="6">
    <source>
        <dbReference type="EMBL" id="SEB98148.1"/>
    </source>
</evidence>
<dbReference type="PANTHER" id="PTHR30290:SF10">
    <property type="entry name" value="PERIPLASMIC OLIGOPEPTIDE-BINDING PROTEIN-RELATED"/>
    <property type="match status" value="1"/>
</dbReference>
<evidence type="ECO:0000256" key="2">
    <source>
        <dbReference type="ARBA" id="ARBA00005695"/>
    </source>
</evidence>
<keyword evidence="4" id="KW-0732">Signal</keyword>
<dbReference type="AlphaFoldDB" id="A0AB38A7V6"/>
<dbReference type="Gene3D" id="3.90.76.10">
    <property type="entry name" value="Dipeptide-binding Protein, Domain 1"/>
    <property type="match status" value="1"/>
</dbReference>
<reference evidence="6 7" key="1">
    <citation type="submission" date="2016-10" db="EMBL/GenBank/DDBJ databases">
        <authorList>
            <person name="Varghese N."/>
            <person name="Submissions S."/>
        </authorList>
    </citation>
    <scope>NUCLEOTIDE SEQUENCE [LARGE SCALE GENOMIC DNA]</scope>
    <source>
        <strain evidence="6 7">DSM 20586</strain>
    </source>
</reference>
<accession>A0AB38A7V6</accession>
<name>A0AB38A7V6_9ACTN</name>
<comment type="similarity">
    <text evidence="2">Belongs to the bacterial solute-binding protein 5 family.</text>
</comment>
<dbReference type="InterPro" id="IPR019546">
    <property type="entry name" value="TAT_signal_bac_arc"/>
</dbReference>
<gene>
    <name evidence="6" type="ORF">SAMN04489746_1381</name>
</gene>
<dbReference type="InterPro" id="IPR000914">
    <property type="entry name" value="SBP_5_dom"/>
</dbReference>
<dbReference type="Pfam" id="PF10518">
    <property type="entry name" value="TAT_signal"/>
    <property type="match status" value="1"/>
</dbReference>
<dbReference type="PANTHER" id="PTHR30290">
    <property type="entry name" value="PERIPLASMIC BINDING COMPONENT OF ABC TRANSPORTER"/>
    <property type="match status" value="1"/>
</dbReference>
<dbReference type="NCBIfam" id="TIGR01409">
    <property type="entry name" value="TAT_signal_seq"/>
    <property type="match status" value="1"/>
</dbReference>
<evidence type="ECO:0000313" key="7">
    <source>
        <dbReference type="Proteomes" id="UP000183687"/>
    </source>
</evidence>
<keyword evidence="3" id="KW-0813">Transport</keyword>
<dbReference type="Proteomes" id="UP000183687">
    <property type="component" value="Unassembled WGS sequence"/>
</dbReference>